<protein>
    <submittedName>
        <fullName evidence="1">Uncharacterized protein</fullName>
    </submittedName>
</protein>
<keyword evidence="2" id="KW-1185">Reference proteome</keyword>
<name>A0ABQ8IKT5_9ROSI</name>
<comment type="caution">
    <text evidence="1">The sequence shown here is derived from an EMBL/GenBank/DDBJ whole genome shotgun (WGS) entry which is preliminary data.</text>
</comment>
<gene>
    <name evidence="1" type="ORF">JRO89_XS01G0204500</name>
</gene>
<accession>A0ABQ8IKT5</accession>
<organism evidence="1 2">
    <name type="scientific">Xanthoceras sorbifolium</name>
    <dbReference type="NCBI Taxonomy" id="99658"/>
    <lineage>
        <taxon>Eukaryota</taxon>
        <taxon>Viridiplantae</taxon>
        <taxon>Streptophyta</taxon>
        <taxon>Embryophyta</taxon>
        <taxon>Tracheophyta</taxon>
        <taxon>Spermatophyta</taxon>
        <taxon>Magnoliopsida</taxon>
        <taxon>eudicotyledons</taxon>
        <taxon>Gunneridae</taxon>
        <taxon>Pentapetalae</taxon>
        <taxon>rosids</taxon>
        <taxon>malvids</taxon>
        <taxon>Sapindales</taxon>
        <taxon>Sapindaceae</taxon>
        <taxon>Xanthoceroideae</taxon>
        <taxon>Xanthoceras</taxon>
    </lineage>
</organism>
<proteinExistence type="predicted"/>
<evidence type="ECO:0000313" key="1">
    <source>
        <dbReference type="EMBL" id="KAH7577105.1"/>
    </source>
</evidence>
<sequence length="189" mass="21629">MHSQNAFVTILNTIDSSDHDTMTKLANKFFSELDHVQLPIDYEPFSRRVGEFIESASRLAGIDQSICKECSLEELTELYNGEKVRFDEISKVHDEAVSTSANSSRHQQSLQEEASRVRDMFLRIENQLSCCTAETSELKTRVDVISKDMLESKKCAEEAEKTLELRLQREEELRDAKAALEQGRIQPQQ</sequence>
<reference evidence="1 2" key="1">
    <citation type="submission" date="2021-02" db="EMBL/GenBank/DDBJ databases">
        <title>Plant Genome Project.</title>
        <authorList>
            <person name="Zhang R.-G."/>
        </authorList>
    </citation>
    <scope>NUCLEOTIDE SEQUENCE [LARGE SCALE GENOMIC DNA]</scope>
    <source>
        <tissue evidence="1">Leaves</tissue>
    </source>
</reference>
<dbReference type="EMBL" id="JAFEMO010000001">
    <property type="protein sequence ID" value="KAH7577105.1"/>
    <property type="molecule type" value="Genomic_DNA"/>
</dbReference>
<evidence type="ECO:0000313" key="2">
    <source>
        <dbReference type="Proteomes" id="UP000827721"/>
    </source>
</evidence>
<dbReference type="Proteomes" id="UP000827721">
    <property type="component" value="Unassembled WGS sequence"/>
</dbReference>